<evidence type="ECO:0000256" key="2">
    <source>
        <dbReference type="SAM" id="Phobius"/>
    </source>
</evidence>
<evidence type="ECO:0000313" key="4">
    <source>
        <dbReference type="Proteomes" id="UP001474421"/>
    </source>
</evidence>
<gene>
    <name evidence="3" type="ORF">NXF25_011630</name>
</gene>
<dbReference type="PANTHER" id="PTHR28658:SF3">
    <property type="entry name" value="TRANSMEMBRANE PROTEIN 180"/>
    <property type="match status" value="1"/>
</dbReference>
<keyword evidence="2 3" id="KW-0812">Transmembrane</keyword>
<name>A0AAW1BGN4_CROAD</name>
<keyword evidence="2" id="KW-1133">Transmembrane helix</keyword>
<feature type="transmembrane region" description="Helical" evidence="2">
    <location>
        <begin position="140"/>
        <end position="166"/>
    </location>
</feature>
<reference evidence="3 4" key="1">
    <citation type="journal article" date="2024" name="Proc. Natl. Acad. Sci. U.S.A.">
        <title>The genetic regulatory architecture and epigenomic basis for age-related changes in rattlesnake venom.</title>
        <authorList>
            <person name="Hogan M.P."/>
            <person name="Holding M.L."/>
            <person name="Nystrom G.S."/>
            <person name="Colston T.J."/>
            <person name="Bartlett D.A."/>
            <person name="Mason A.J."/>
            <person name="Ellsworth S.A."/>
            <person name="Rautsaw R.M."/>
            <person name="Lawrence K.C."/>
            <person name="Strickland J.L."/>
            <person name="He B."/>
            <person name="Fraser P."/>
            <person name="Margres M.J."/>
            <person name="Gilbert D.M."/>
            <person name="Gibbs H.L."/>
            <person name="Parkinson C.L."/>
            <person name="Rokyta D.R."/>
        </authorList>
    </citation>
    <scope>NUCLEOTIDE SEQUENCE [LARGE SCALE GENOMIC DNA]</scope>
    <source>
        <strain evidence="3">DRR0105</strain>
    </source>
</reference>
<comment type="subcellular location">
    <subcellularLocation>
        <location evidence="1">Membrane</location>
        <topology evidence="1">Multi-pass membrane protein</topology>
    </subcellularLocation>
</comment>
<dbReference type="InterPro" id="IPR040035">
    <property type="entry name" value="TMEM180"/>
</dbReference>
<dbReference type="Gene3D" id="1.20.1250.20">
    <property type="entry name" value="MFS general substrate transporter like domains"/>
    <property type="match status" value="1"/>
</dbReference>
<evidence type="ECO:0000313" key="3">
    <source>
        <dbReference type="EMBL" id="KAK9400916.1"/>
    </source>
</evidence>
<feature type="transmembrane region" description="Helical" evidence="2">
    <location>
        <begin position="83"/>
        <end position="98"/>
    </location>
</feature>
<dbReference type="PANTHER" id="PTHR28658">
    <property type="entry name" value="TRANSMEMBRANE PROTEIN 180"/>
    <property type="match status" value="1"/>
</dbReference>
<keyword evidence="2" id="KW-0472">Membrane</keyword>
<feature type="transmembrane region" description="Helical" evidence="2">
    <location>
        <begin position="358"/>
        <end position="381"/>
    </location>
</feature>
<dbReference type="GO" id="GO:0016020">
    <property type="term" value="C:membrane"/>
    <property type="evidence" value="ECO:0007669"/>
    <property type="project" value="UniProtKB-SubCell"/>
</dbReference>
<dbReference type="Proteomes" id="UP001474421">
    <property type="component" value="Unassembled WGS sequence"/>
</dbReference>
<dbReference type="AlphaFoldDB" id="A0AAW1BGN4"/>
<protein>
    <submittedName>
        <fullName evidence="3">Transmembrane protein</fullName>
    </submittedName>
</protein>
<accession>A0AAW1BGN4</accession>
<dbReference type="EMBL" id="JAOTOJ010000005">
    <property type="protein sequence ID" value="KAK9400916.1"/>
    <property type="molecule type" value="Genomic_DNA"/>
</dbReference>
<dbReference type="SUPFAM" id="SSF103473">
    <property type="entry name" value="MFS general substrate transporter"/>
    <property type="match status" value="1"/>
</dbReference>
<feature type="transmembrane region" description="Helical" evidence="2">
    <location>
        <begin position="328"/>
        <end position="346"/>
    </location>
</feature>
<feature type="transmembrane region" description="Helical" evidence="2">
    <location>
        <begin position="50"/>
        <end position="71"/>
    </location>
</feature>
<keyword evidence="4" id="KW-1185">Reference proteome</keyword>
<feature type="transmembrane region" description="Helical" evidence="2">
    <location>
        <begin position="194"/>
        <end position="216"/>
    </location>
</feature>
<feature type="transmembrane region" description="Helical" evidence="2">
    <location>
        <begin position="222"/>
        <end position="246"/>
    </location>
</feature>
<organism evidence="3 4">
    <name type="scientific">Crotalus adamanteus</name>
    <name type="common">Eastern diamondback rattlesnake</name>
    <dbReference type="NCBI Taxonomy" id="8729"/>
    <lineage>
        <taxon>Eukaryota</taxon>
        <taxon>Metazoa</taxon>
        <taxon>Chordata</taxon>
        <taxon>Craniata</taxon>
        <taxon>Vertebrata</taxon>
        <taxon>Euteleostomi</taxon>
        <taxon>Lepidosauria</taxon>
        <taxon>Squamata</taxon>
        <taxon>Bifurcata</taxon>
        <taxon>Unidentata</taxon>
        <taxon>Episquamata</taxon>
        <taxon>Toxicofera</taxon>
        <taxon>Serpentes</taxon>
        <taxon>Colubroidea</taxon>
        <taxon>Viperidae</taxon>
        <taxon>Crotalinae</taxon>
        <taxon>Crotalus</taxon>
    </lineage>
</organism>
<proteinExistence type="predicted"/>
<dbReference type="Pfam" id="PF13347">
    <property type="entry name" value="MFS_2"/>
    <property type="match status" value="1"/>
</dbReference>
<dbReference type="InterPro" id="IPR036259">
    <property type="entry name" value="MFS_trans_sf"/>
</dbReference>
<dbReference type="CDD" id="cd17481">
    <property type="entry name" value="MFS_MFSD13A"/>
    <property type="match status" value="1"/>
</dbReference>
<sequence>MRSEVRLRDSEKRNRRIRAVDAGGVRLVMAGVDDGLVPPTTCLFNVPVGVVYGSLSLFISILHNVFLLYYVDTFVSIYKIDKLSFWIGETIFLIWNSLNDPLFGWLSDRAFLSTQQSGIAISTPEVVLKRLKALSRNGPLFAASFLAFWIAWANPGLQFLICLCLYDSFLTVVDLNQNALLADLAVSAKDRTDLNFYSSLFSAIGSLSVFMSYAVWNKEDFFSFRVFCVALAFCSAVGFTLATWLLRQRLQTDGHVKWDENEALKELYIDNPSRNQDKRITLAEYLKQLSRHQNFLWFVSMNLMQVFHCHFNSNFFPLFLEHLLSDRISLSMGSFLLGVSYVAPHLNNLYFLSLCRRWGVYAVVRGLFFLKLLLSVIMFLAGPDWIYLLCFFIASNRVFTEGTCKLLNLVVSDLVDEDLVLNRRQQAASALLFGMVALVTKPGQTFAPLIGTWLLSAYTGYDIFQRDPLSSIVSAQPRLASSVAWKPTLRQGCFYLLVFVPMTCALLQLLTWSQFSLHGRRLQTVKSQRQAFTESHSREIKTI</sequence>
<comment type="caution">
    <text evidence="3">The sequence shown here is derived from an EMBL/GenBank/DDBJ whole genome shotgun (WGS) entry which is preliminary data.</text>
</comment>
<evidence type="ECO:0000256" key="1">
    <source>
        <dbReference type="ARBA" id="ARBA00004141"/>
    </source>
</evidence>